<proteinExistence type="predicted"/>
<protein>
    <submittedName>
        <fullName evidence="2">Uncharacterized protein</fullName>
    </submittedName>
</protein>
<dbReference type="RefSeq" id="WP_053379666.1">
    <property type="nucleotide sequence ID" value="NZ_CP011801.1"/>
</dbReference>
<evidence type="ECO:0000313" key="2">
    <source>
        <dbReference type="EMBL" id="ALA58509.1"/>
    </source>
</evidence>
<evidence type="ECO:0000313" key="3">
    <source>
        <dbReference type="Proteomes" id="UP000069205"/>
    </source>
</evidence>
<sequence length="128" mass="13540">MKGAAGLALWVLAAGCLVVAPATAEEDVIAFAVVSEMPKDKSRVPAKLAIDGTVMDLKLLASEQILANPIWKKLEICHAMKLEGQKSPEGFRVSSVRVIDGAMLPMVLQGFAGDCLLKKALEVAPLVD</sequence>
<dbReference type="Proteomes" id="UP000069205">
    <property type="component" value="Chromosome"/>
</dbReference>
<reference evidence="2 3" key="1">
    <citation type="journal article" date="2015" name="Proc. Natl. Acad. Sci. U.S.A.">
        <title>Expanded metabolic versatility of ubiquitous nitrite-oxidizing bacteria from the genus Nitrospira.</title>
        <authorList>
            <person name="Koch H."/>
            <person name="Lucker S."/>
            <person name="Albertsen M."/>
            <person name="Kitzinger K."/>
            <person name="Herbold C."/>
            <person name="Spieck E."/>
            <person name="Nielsen P.H."/>
            <person name="Wagner M."/>
            <person name="Daims H."/>
        </authorList>
    </citation>
    <scope>NUCLEOTIDE SEQUENCE [LARGE SCALE GENOMIC DNA]</scope>
    <source>
        <strain evidence="2 3">NSP M-1</strain>
    </source>
</reference>
<organism evidence="2 3">
    <name type="scientific">Nitrospira moscoviensis</name>
    <dbReference type="NCBI Taxonomy" id="42253"/>
    <lineage>
        <taxon>Bacteria</taxon>
        <taxon>Pseudomonadati</taxon>
        <taxon>Nitrospirota</taxon>
        <taxon>Nitrospiria</taxon>
        <taxon>Nitrospirales</taxon>
        <taxon>Nitrospiraceae</taxon>
        <taxon>Nitrospira</taxon>
    </lineage>
</organism>
<dbReference type="PATRIC" id="fig|42253.5.peg.2062"/>
<dbReference type="OrthoDB" id="9799031at2"/>
<keyword evidence="1" id="KW-0732">Signal</keyword>
<dbReference type="KEGG" id="nmv:NITMOv2_2092"/>
<dbReference type="STRING" id="42253.NITMOv2_2092"/>
<gene>
    <name evidence="2" type="ORF">NITMOv2_2092</name>
</gene>
<name>A0A0K2GCD0_NITMO</name>
<dbReference type="EMBL" id="CP011801">
    <property type="protein sequence ID" value="ALA58509.1"/>
    <property type="molecule type" value="Genomic_DNA"/>
</dbReference>
<dbReference type="AlphaFoldDB" id="A0A0K2GCD0"/>
<dbReference type="PROSITE" id="PS51257">
    <property type="entry name" value="PROKAR_LIPOPROTEIN"/>
    <property type="match status" value="1"/>
</dbReference>
<evidence type="ECO:0000256" key="1">
    <source>
        <dbReference type="SAM" id="SignalP"/>
    </source>
</evidence>
<keyword evidence="3" id="KW-1185">Reference proteome</keyword>
<feature type="signal peptide" evidence="1">
    <location>
        <begin position="1"/>
        <end position="24"/>
    </location>
</feature>
<feature type="chain" id="PRO_5005476920" evidence="1">
    <location>
        <begin position="25"/>
        <end position="128"/>
    </location>
</feature>
<accession>A0A0K2GCD0</accession>